<accession>A0A820QZQ0</accession>
<sequence length="93" mass="11365">IDKELKTMIYQKEITTLSFQLFDDEFEYLEKLLPTRHSKIQEYCQSIEELEMERTNKFRDLFKHYSDRLYRTHHLSDEDTASQLEKQANKLNS</sequence>
<evidence type="ECO:0000313" key="2">
    <source>
        <dbReference type="Proteomes" id="UP000663844"/>
    </source>
</evidence>
<dbReference type="EMBL" id="CAJOAZ010029943">
    <property type="protein sequence ID" value="CAF4429314.1"/>
    <property type="molecule type" value="Genomic_DNA"/>
</dbReference>
<reference evidence="1" key="1">
    <citation type="submission" date="2021-02" db="EMBL/GenBank/DDBJ databases">
        <authorList>
            <person name="Nowell W R."/>
        </authorList>
    </citation>
    <scope>NUCLEOTIDE SEQUENCE</scope>
</reference>
<comment type="caution">
    <text evidence="1">The sequence shown here is derived from an EMBL/GenBank/DDBJ whole genome shotgun (WGS) entry which is preliminary data.</text>
</comment>
<dbReference type="Proteomes" id="UP000663844">
    <property type="component" value="Unassembled WGS sequence"/>
</dbReference>
<protein>
    <submittedName>
        <fullName evidence="1">Uncharacterized protein</fullName>
    </submittedName>
</protein>
<feature type="non-terminal residue" evidence="1">
    <location>
        <position position="1"/>
    </location>
</feature>
<name>A0A820QZQ0_9BILA</name>
<evidence type="ECO:0000313" key="1">
    <source>
        <dbReference type="EMBL" id="CAF4429314.1"/>
    </source>
</evidence>
<proteinExistence type="predicted"/>
<dbReference type="AlphaFoldDB" id="A0A820QZQ0"/>
<gene>
    <name evidence="1" type="ORF">OXD698_LOCUS53130</name>
</gene>
<organism evidence="1 2">
    <name type="scientific">Adineta steineri</name>
    <dbReference type="NCBI Taxonomy" id="433720"/>
    <lineage>
        <taxon>Eukaryota</taxon>
        <taxon>Metazoa</taxon>
        <taxon>Spiralia</taxon>
        <taxon>Gnathifera</taxon>
        <taxon>Rotifera</taxon>
        <taxon>Eurotatoria</taxon>
        <taxon>Bdelloidea</taxon>
        <taxon>Adinetida</taxon>
        <taxon>Adinetidae</taxon>
        <taxon>Adineta</taxon>
    </lineage>
</organism>
<feature type="non-terminal residue" evidence="1">
    <location>
        <position position="93"/>
    </location>
</feature>